<dbReference type="EMBL" id="KI394648">
    <property type="protein sequence ID" value="ERN02296.1"/>
    <property type="molecule type" value="Genomic_DNA"/>
</dbReference>
<dbReference type="PANTHER" id="PTHR13068">
    <property type="entry name" value="CGI-12 PROTEIN-RELATED"/>
    <property type="match status" value="1"/>
</dbReference>
<keyword evidence="2" id="KW-0804">Transcription</keyword>
<dbReference type="InterPro" id="IPR003690">
    <property type="entry name" value="MTERF"/>
</dbReference>
<accession>W1P3Z5</accession>
<protein>
    <submittedName>
        <fullName evidence="4">Uncharacterized protein</fullName>
    </submittedName>
</protein>
<dbReference type="Pfam" id="PF02536">
    <property type="entry name" value="mTERF"/>
    <property type="match status" value="1"/>
</dbReference>
<comment type="similarity">
    <text evidence="1">Belongs to the mTERF family.</text>
</comment>
<dbReference type="GO" id="GO:0009507">
    <property type="term" value="C:chloroplast"/>
    <property type="evidence" value="ECO:0000318"/>
    <property type="project" value="GO_Central"/>
</dbReference>
<keyword evidence="5" id="KW-1185">Reference proteome</keyword>
<reference evidence="5" key="1">
    <citation type="journal article" date="2013" name="Science">
        <title>The Amborella genome and the evolution of flowering plants.</title>
        <authorList>
            <consortium name="Amborella Genome Project"/>
        </authorList>
    </citation>
    <scope>NUCLEOTIDE SEQUENCE [LARGE SCALE GENOMIC DNA]</scope>
</reference>
<dbReference type="OMA" id="LHPRIDF"/>
<dbReference type="GO" id="GO:0003729">
    <property type="term" value="F:mRNA binding"/>
    <property type="evidence" value="ECO:0007669"/>
    <property type="project" value="EnsemblPlants"/>
</dbReference>
<evidence type="ECO:0000313" key="5">
    <source>
        <dbReference type="Proteomes" id="UP000017836"/>
    </source>
</evidence>
<proteinExistence type="inferred from homology"/>
<keyword evidence="3" id="KW-0809">Transit peptide</keyword>
<dbReference type="GO" id="GO:0009658">
    <property type="term" value="P:chloroplast organization"/>
    <property type="evidence" value="ECO:0000318"/>
    <property type="project" value="GO_Central"/>
</dbReference>
<sequence length="510" mass="58470">MHIPATKPKREGKSMAAQNVVFISFRSPIQPPFHGDRLTPFSLSFAHHETIPYALSISSMLSQCSKQWPSSSSLDLHTEPDLGLLSLFRGIGFLERETEYLLHENPLLLITPVESIRSRLESLMSIGIPEAALHCLIDERPEILTAEVYTFLKFAAQNLKGIKSERIERLLIGAELDSLSDISTRVQLFIDHGVPHEKLVQVLSKVNLKKVFSEMTVDEIDRVITFWKQYDIDNHWCSCIIRRPALLNLDLEIFIIPRIDFLLNLCKDESSVKTLINRFPHVLAYTVKHVEMDSNFWRGEGFSDAEFFKIVEVYPSIFSVSITRKLRPRVEFLKNCTLNKDDLFKFLIKAPLFLSLSLEGNLAKKLAFLVKMGYEPRTRELAMAMGSTTRTSSVNMQMVVNVLMNYGFSCSDILSMSKVHPQILQYNHTSLELKIDYLINVMCRDTEELLSFPAYLGYKLNDRIKRRHEIKTFVKGRSSSSNQSDHFSLNKLLSVPSKRFPHFNADCIIC</sequence>
<dbReference type="eggNOG" id="KOG1267">
    <property type="taxonomic scope" value="Eukaryota"/>
</dbReference>
<evidence type="ECO:0000256" key="3">
    <source>
        <dbReference type="ARBA" id="ARBA00022946"/>
    </source>
</evidence>
<dbReference type="Proteomes" id="UP000017836">
    <property type="component" value="Unassembled WGS sequence"/>
</dbReference>
<evidence type="ECO:0000256" key="2">
    <source>
        <dbReference type="ARBA" id="ARBA00022472"/>
    </source>
</evidence>
<dbReference type="Gramene" id="ERN02296">
    <property type="protein sequence ID" value="ERN02296"/>
    <property type="gene ID" value="AMTR_s00084p00087230"/>
</dbReference>
<dbReference type="GO" id="GO:0015979">
    <property type="term" value="P:photosynthesis"/>
    <property type="evidence" value="ECO:0007669"/>
    <property type="project" value="EnsemblPlants"/>
</dbReference>
<dbReference type="SMART" id="SM00733">
    <property type="entry name" value="Mterf"/>
    <property type="match status" value="7"/>
</dbReference>
<evidence type="ECO:0000313" key="4">
    <source>
        <dbReference type="EMBL" id="ERN02296.1"/>
    </source>
</evidence>
<dbReference type="HOGENOM" id="CLU_547927_0_0_1"/>
<evidence type="ECO:0000256" key="1">
    <source>
        <dbReference type="ARBA" id="ARBA00007692"/>
    </source>
</evidence>
<gene>
    <name evidence="4" type="ORF">AMTR_s00084p00087230</name>
</gene>
<name>W1P3Z5_AMBTC</name>
<dbReference type="AlphaFoldDB" id="W1P3Z5"/>
<keyword evidence="2" id="KW-0805">Transcription regulation</keyword>
<dbReference type="GO" id="GO:0006393">
    <property type="term" value="P:termination of mitochondrial transcription"/>
    <property type="evidence" value="ECO:0007669"/>
    <property type="project" value="EnsemblPlants"/>
</dbReference>
<dbReference type="PANTHER" id="PTHR13068:SF135">
    <property type="entry name" value="TRANSCRIPTION TERMINATION FACTOR MTERF8, CHLOROPLASTIC"/>
    <property type="match status" value="1"/>
</dbReference>
<keyword evidence="2" id="KW-0806">Transcription termination</keyword>
<dbReference type="InterPro" id="IPR038538">
    <property type="entry name" value="MTERF_sf"/>
</dbReference>
<dbReference type="Gene3D" id="1.25.70.10">
    <property type="entry name" value="Transcription termination factor 3, mitochondrial"/>
    <property type="match status" value="2"/>
</dbReference>
<organism evidence="4 5">
    <name type="scientific">Amborella trichopoda</name>
    <dbReference type="NCBI Taxonomy" id="13333"/>
    <lineage>
        <taxon>Eukaryota</taxon>
        <taxon>Viridiplantae</taxon>
        <taxon>Streptophyta</taxon>
        <taxon>Embryophyta</taxon>
        <taxon>Tracheophyta</taxon>
        <taxon>Spermatophyta</taxon>
        <taxon>Magnoliopsida</taxon>
        <taxon>Amborellales</taxon>
        <taxon>Amborellaceae</taxon>
        <taxon>Amborella</taxon>
    </lineage>
</organism>
<dbReference type="GO" id="GO:0005739">
    <property type="term" value="C:mitochondrion"/>
    <property type="evidence" value="ECO:0007669"/>
    <property type="project" value="GOC"/>
</dbReference>